<name>A0A8D8K6K9_CULPI</name>
<feature type="region of interest" description="Disordered" evidence="1">
    <location>
        <begin position="61"/>
        <end position="114"/>
    </location>
</feature>
<dbReference type="AlphaFoldDB" id="A0A8D8K6K9"/>
<evidence type="ECO:0000256" key="2">
    <source>
        <dbReference type="SAM" id="SignalP"/>
    </source>
</evidence>
<proteinExistence type="predicted"/>
<dbReference type="EMBL" id="HBUE01204782">
    <property type="protein sequence ID" value="CAG6531449.1"/>
    <property type="molecule type" value="Transcribed_RNA"/>
</dbReference>
<dbReference type="EMBL" id="HBUE01204791">
    <property type="protein sequence ID" value="CAG6531451.1"/>
    <property type="molecule type" value="Transcribed_RNA"/>
</dbReference>
<dbReference type="EMBL" id="HBUE01311038">
    <property type="protein sequence ID" value="CAG6583305.1"/>
    <property type="molecule type" value="Transcribed_RNA"/>
</dbReference>
<organism evidence="3">
    <name type="scientific">Culex pipiens</name>
    <name type="common">House mosquito</name>
    <dbReference type="NCBI Taxonomy" id="7175"/>
    <lineage>
        <taxon>Eukaryota</taxon>
        <taxon>Metazoa</taxon>
        <taxon>Ecdysozoa</taxon>
        <taxon>Arthropoda</taxon>
        <taxon>Hexapoda</taxon>
        <taxon>Insecta</taxon>
        <taxon>Pterygota</taxon>
        <taxon>Neoptera</taxon>
        <taxon>Endopterygota</taxon>
        <taxon>Diptera</taxon>
        <taxon>Nematocera</taxon>
        <taxon>Culicoidea</taxon>
        <taxon>Culicidae</taxon>
        <taxon>Culicinae</taxon>
        <taxon>Culicini</taxon>
        <taxon>Culex</taxon>
        <taxon>Culex</taxon>
    </lineage>
</organism>
<reference evidence="3" key="1">
    <citation type="submission" date="2021-05" db="EMBL/GenBank/DDBJ databases">
        <authorList>
            <person name="Alioto T."/>
            <person name="Alioto T."/>
            <person name="Gomez Garrido J."/>
        </authorList>
    </citation>
    <scope>NUCLEOTIDE SEQUENCE</scope>
</reference>
<sequence>MVLVLLFVTLLFAFLLLLFIFEENAECIKDCICFFTSFFTAKMHFSRPENTARGFCASYGSKWHHSGNGTGAKTRRKVAENGQQQRHTLQEEKTFSSSAKGSPREIQARQKRDR</sequence>
<feature type="compositionally biased region" description="Basic and acidic residues" evidence="1">
    <location>
        <begin position="102"/>
        <end position="114"/>
    </location>
</feature>
<evidence type="ECO:0000256" key="1">
    <source>
        <dbReference type="SAM" id="MobiDB-lite"/>
    </source>
</evidence>
<keyword evidence="2" id="KW-0732">Signal</keyword>
<dbReference type="EMBL" id="HBUE01311049">
    <property type="protein sequence ID" value="CAG6583308.1"/>
    <property type="molecule type" value="Transcribed_RNA"/>
</dbReference>
<protein>
    <submittedName>
        <fullName evidence="3">(northern house mosquito) hypothetical protein</fullName>
    </submittedName>
</protein>
<accession>A0A8D8K6K9</accession>
<dbReference type="EMBL" id="HBUE01311047">
    <property type="protein sequence ID" value="CAG6583307.1"/>
    <property type="molecule type" value="Transcribed_RNA"/>
</dbReference>
<evidence type="ECO:0000313" key="3">
    <source>
        <dbReference type="EMBL" id="CAG6583308.1"/>
    </source>
</evidence>
<dbReference type="EMBL" id="HBUE01204793">
    <property type="protein sequence ID" value="CAG6531452.1"/>
    <property type="molecule type" value="Transcribed_RNA"/>
</dbReference>
<feature type="chain" id="PRO_5036261243" evidence="2">
    <location>
        <begin position="26"/>
        <end position="114"/>
    </location>
</feature>
<feature type="signal peptide" evidence="2">
    <location>
        <begin position="1"/>
        <end position="25"/>
    </location>
</feature>